<feature type="domain" description="HTH lysR-type" evidence="5">
    <location>
        <begin position="4"/>
        <end position="61"/>
    </location>
</feature>
<keyword evidence="4" id="KW-0804">Transcription</keyword>
<evidence type="ECO:0000256" key="2">
    <source>
        <dbReference type="ARBA" id="ARBA00023015"/>
    </source>
</evidence>
<dbReference type="SUPFAM" id="SSF46785">
    <property type="entry name" value="Winged helix' DNA-binding domain"/>
    <property type="match status" value="1"/>
</dbReference>
<evidence type="ECO:0000256" key="3">
    <source>
        <dbReference type="ARBA" id="ARBA00023125"/>
    </source>
</evidence>
<dbReference type="RefSeq" id="WP_247259799.1">
    <property type="nucleotide sequence ID" value="NZ_JALJQZ010000004.1"/>
</dbReference>
<name>A0ABV8EBF2_9HYPH</name>
<dbReference type="PANTHER" id="PTHR30579:SF7">
    <property type="entry name" value="HTH-TYPE TRANSCRIPTIONAL REGULATOR LRHA-RELATED"/>
    <property type="match status" value="1"/>
</dbReference>
<evidence type="ECO:0000313" key="7">
    <source>
        <dbReference type="Proteomes" id="UP001595697"/>
    </source>
</evidence>
<protein>
    <submittedName>
        <fullName evidence="6">LysR family transcriptional regulator</fullName>
    </submittedName>
</protein>
<proteinExistence type="inferred from homology"/>
<dbReference type="InterPro" id="IPR036390">
    <property type="entry name" value="WH_DNA-bd_sf"/>
</dbReference>
<evidence type="ECO:0000256" key="1">
    <source>
        <dbReference type="ARBA" id="ARBA00009437"/>
    </source>
</evidence>
<keyword evidence="2" id="KW-0805">Transcription regulation</keyword>
<dbReference type="InterPro" id="IPR005119">
    <property type="entry name" value="LysR_subst-bd"/>
</dbReference>
<dbReference type="InterPro" id="IPR036388">
    <property type="entry name" value="WH-like_DNA-bd_sf"/>
</dbReference>
<dbReference type="Gene3D" id="1.10.10.10">
    <property type="entry name" value="Winged helix-like DNA-binding domain superfamily/Winged helix DNA-binding domain"/>
    <property type="match status" value="1"/>
</dbReference>
<gene>
    <name evidence="6" type="ORF">ACFOVS_15405</name>
</gene>
<accession>A0ABV8EBF2</accession>
<dbReference type="InterPro" id="IPR000847">
    <property type="entry name" value="LysR_HTH_N"/>
</dbReference>
<dbReference type="Gene3D" id="3.40.190.10">
    <property type="entry name" value="Periplasmic binding protein-like II"/>
    <property type="match status" value="2"/>
</dbReference>
<sequence>MSILDVEAVRAFVTISELKSFTRAAEALGTSQGTLSVKVRRLEDRLGQRLLERTPRMVRLSSQGEMFIEPAKDFLAAHERALSNLAVHRRQFRLGIACHVMGPEVPVLLGRLKELDPAITMEVRLDSSRLLLDAFMDGTLDAVIIRSDEDRRDGTLLCPEPVGWFASAHYEHRKGRPIRVVNLSPHCSVSNLAAQILTDAGIPWIEAFSGGGVSAIIAAVSAGLGIAALPRRLAPPEFQDVGEKFGLPPLPSSSIVLHSSLTDAKSKETLRAIASAFR</sequence>
<dbReference type="InterPro" id="IPR050176">
    <property type="entry name" value="LTTR"/>
</dbReference>
<dbReference type="PROSITE" id="PS50931">
    <property type="entry name" value="HTH_LYSR"/>
    <property type="match status" value="1"/>
</dbReference>
<dbReference type="PANTHER" id="PTHR30579">
    <property type="entry name" value="TRANSCRIPTIONAL REGULATOR"/>
    <property type="match status" value="1"/>
</dbReference>
<evidence type="ECO:0000313" key="6">
    <source>
        <dbReference type="EMBL" id="MFC3969500.1"/>
    </source>
</evidence>
<keyword evidence="7" id="KW-1185">Reference proteome</keyword>
<evidence type="ECO:0000259" key="5">
    <source>
        <dbReference type="PROSITE" id="PS50931"/>
    </source>
</evidence>
<dbReference type="EMBL" id="JBHSBD010000065">
    <property type="protein sequence ID" value="MFC3969500.1"/>
    <property type="molecule type" value="Genomic_DNA"/>
</dbReference>
<evidence type="ECO:0000256" key="4">
    <source>
        <dbReference type="ARBA" id="ARBA00023163"/>
    </source>
</evidence>
<reference evidence="7" key="1">
    <citation type="journal article" date="2019" name="Int. J. Syst. Evol. Microbiol.">
        <title>The Global Catalogue of Microorganisms (GCM) 10K type strain sequencing project: providing services to taxonomists for standard genome sequencing and annotation.</title>
        <authorList>
            <consortium name="The Broad Institute Genomics Platform"/>
            <consortium name="The Broad Institute Genome Sequencing Center for Infectious Disease"/>
            <person name="Wu L."/>
            <person name="Ma J."/>
        </authorList>
    </citation>
    <scope>NUCLEOTIDE SEQUENCE [LARGE SCALE GENOMIC DNA]</scope>
    <source>
        <strain evidence="7">TBRC 5781</strain>
    </source>
</reference>
<dbReference type="SUPFAM" id="SSF53850">
    <property type="entry name" value="Periplasmic binding protein-like II"/>
    <property type="match status" value="1"/>
</dbReference>
<comment type="similarity">
    <text evidence="1">Belongs to the LysR transcriptional regulatory family.</text>
</comment>
<dbReference type="Pfam" id="PF03466">
    <property type="entry name" value="LysR_substrate"/>
    <property type="match status" value="1"/>
</dbReference>
<organism evidence="6 7">
    <name type="scientific">Rhizobium lemnae</name>
    <dbReference type="NCBI Taxonomy" id="1214924"/>
    <lineage>
        <taxon>Bacteria</taxon>
        <taxon>Pseudomonadati</taxon>
        <taxon>Pseudomonadota</taxon>
        <taxon>Alphaproteobacteria</taxon>
        <taxon>Hyphomicrobiales</taxon>
        <taxon>Rhizobiaceae</taxon>
        <taxon>Rhizobium/Agrobacterium group</taxon>
        <taxon>Rhizobium</taxon>
    </lineage>
</organism>
<dbReference type="Proteomes" id="UP001595697">
    <property type="component" value="Unassembled WGS sequence"/>
</dbReference>
<keyword evidence="3" id="KW-0238">DNA-binding</keyword>
<dbReference type="PRINTS" id="PR00039">
    <property type="entry name" value="HTHLYSR"/>
</dbReference>
<dbReference type="Pfam" id="PF00126">
    <property type="entry name" value="HTH_1"/>
    <property type="match status" value="1"/>
</dbReference>
<comment type="caution">
    <text evidence="6">The sequence shown here is derived from an EMBL/GenBank/DDBJ whole genome shotgun (WGS) entry which is preliminary data.</text>
</comment>